<dbReference type="EMBL" id="KQ459583">
    <property type="protein sequence ID" value="KPI98618.1"/>
    <property type="molecule type" value="Genomic_DNA"/>
</dbReference>
<feature type="region of interest" description="Disordered" evidence="2">
    <location>
        <begin position="527"/>
        <end position="553"/>
    </location>
</feature>
<keyword evidence="1" id="KW-0175">Coiled coil</keyword>
<organism evidence="3 4">
    <name type="scientific">Papilio xuthus</name>
    <name type="common">Asian swallowtail butterfly</name>
    <dbReference type="NCBI Taxonomy" id="66420"/>
    <lineage>
        <taxon>Eukaryota</taxon>
        <taxon>Metazoa</taxon>
        <taxon>Ecdysozoa</taxon>
        <taxon>Arthropoda</taxon>
        <taxon>Hexapoda</taxon>
        <taxon>Insecta</taxon>
        <taxon>Pterygota</taxon>
        <taxon>Neoptera</taxon>
        <taxon>Endopterygota</taxon>
        <taxon>Lepidoptera</taxon>
        <taxon>Glossata</taxon>
        <taxon>Ditrysia</taxon>
        <taxon>Papilionoidea</taxon>
        <taxon>Papilionidae</taxon>
        <taxon>Papilioninae</taxon>
        <taxon>Papilio</taxon>
    </lineage>
</organism>
<feature type="compositionally biased region" description="Basic and acidic residues" evidence="2">
    <location>
        <begin position="352"/>
        <end position="377"/>
    </location>
</feature>
<feature type="compositionally biased region" description="Low complexity" evidence="2">
    <location>
        <begin position="636"/>
        <end position="649"/>
    </location>
</feature>
<dbReference type="AlphaFoldDB" id="A0A194Q003"/>
<name>A0A194Q003_PAPXU</name>
<feature type="compositionally biased region" description="Basic and acidic residues" evidence="2">
    <location>
        <begin position="650"/>
        <end position="689"/>
    </location>
</feature>
<feature type="region of interest" description="Disordered" evidence="2">
    <location>
        <begin position="623"/>
        <end position="755"/>
    </location>
</feature>
<reference evidence="3 4" key="1">
    <citation type="journal article" date="2015" name="Nat. Commun.">
        <title>Outbred genome sequencing and CRISPR/Cas9 gene editing in butterflies.</title>
        <authorList>
            <person name="Li X."/>
            <person name="Fan D."/>
            <person name="Zhang W."/>
            <person name="Liu G."/>
            <person name="Zhang L."/>
            <person name="Zhao L."/>
            <person name="Fang X."/>
            <person name="Chen L."/>
            <person name="Dong Y."/>
            <person name="Chen Y."/>
            <person name="Ding Y."/>
            <person name="Zhao R."/>
            <person name="Feng M."/>
            <person name="Zhu Y."/>
            <person name="Feng Y."/>
            <person name="Jiang X."/>
            <person name="Zhu D."/>
            <person name="Xiang H."/>
            <person name="Feng X."/>
            <person name="Li S."/>
            <person name="Wang J."/>
            <person name="Zhang G."/>
            <person name="Kronforst M.R."/>
            <person name="Wang W."/>
        </authorList>
    </citation>
    <scope>NUCLEOTIDE SEQUENCE [LARGE SCALE GENOMIC DNA]</scope>
    <source>
        <strain evidence="3">Ya'a_city_454_Px</strain>
        <tissue evidence="3">Whole body</tissue>
    </source>
</reference>
<feature type="region of interest" description="Disordered" evidence="2">
    <location>
        <begin position="229"/>
        <end position="377"/>
    </location>
</feature>
<gene>
    <name evidence="3" type="ORF">RR46_04591</name>
</gene>
<feature type="compositionally biased region" description="Low complexity" evidence="2">
    <location>
        <begin position="279"/>
        <end position="289"/>
    </location>
</feature>
<feature type="compositionally biased region" description="Low complexity" evidence="2">
    <location>
        <begin position="939"/>
        <end position="956"/>
    </location>
</feature>
<sequence>MSIFTELIPKINQISQDFSRTFNESLKEALECFDKFEADFDNVKKQAREKIIKEKTVLTKLQSINEDDGEAKTPDEKVEQKVFAKPSESSEDTEKEDAPPKRGSKKRSKHEVDDMSSPEVDKRQKRNASVVAKNIISKQANENMNVLKENTKTVEKLVNVNLTQKLRREDSDDKTQSKSRKNKDENKENTEPIPVVQIKQEKLSILPEPMEDAILPVDIVVKQEVNKDDIAMPPPAAPVPKARKAVLKEKEAVPQEEESGRRRTRTRKQTDTLPAPPVTSSRATRASSRNTQIAEPEDVPTTKDARPKRTRGRKKVSEVSSDTEKESHVTQDSGLGSPSDKPRPKRTRKGQKAAEKETKKEQEKVAKEDVKEQISPKEEPEILSPILESHIKTNLNAKVIQSKLQEEIDTKKENIELNKEEIEAKIDGENKEIHTIMNSTVVLHNGVVQEQDTPKVLRVMDETVVIEKRKNDSPAPEHPPFTMDTTVVLDKPTLPMDTTVILDKTRNIAMDATVVLERLPIEPNITEDNSLLTDDSDTQEGVTTPTKPIPNNQPLSAVKEKVQKFEELAARTTRTKTRAMAKKDDVTENVTPPDKISKVILSAENLSKMNCIIFNGKTTQVTSSATKPKSNIPTYKSTSSSTSKLSGLTKAREAAEEYQRTEKEDARRKKEAILEAKREAQKKKREEKMAAAAAAREQAERERRAALEAAARGRQEKQAHADQGKIDKLKEVERKKQEQARKLAEAEERRKAEEQARALKLIEEQKRAEATRKKQREEAEAMKKEEAQMLKEVLQRQKEYNEKQKLKYNNRMTPIKSYPSPCAMEPVYMADGFQFLNSDEDDDDDDIDKKRPPPHWSTSMERRRQLGVQAQLEEEEMERLFSMRPQCPDLRQIFPNIDRARLKRTSSAVWRTPPSANRSLLTPHNTSTTTPRHLDKSPHTLPLTPPHLRTPNNTRPQTVNTSSHQLPDTSTNHPIPSHSHPMTNNIETPYDFALIQPYRDPCTF</sequence>
<feature type="region of interest" description="Disordered" evidence="2">
    <location>
        <begin position="835"/>
        <end position="864"/>
    </location>
</feature>
<feature type="compositionally biased region" description="Polar residues" evidence="2">
    <location>
        <begin position="905"/>
        <end position="931"/>
    </location>
</feature>
<feature type="compositionally biased region" description="Basic and acidic residues" evidence="2">
    <location>
        <begin position="70"/>
        <end position="82"/>
    </location>
</feature>
<feature type="compositionally biased region" description="Polar residues" evidence="2">
    <location>
        <begin position="957"/>
        <end position="984"/>
    </location>
</feature>
<evidence type="ECO:0000256" key="2">
    <source>
        <dbReference type="SAM" id="MobiDB-lite"/>
    </source>
</evidence>
<keyword evidence="4" id="KW-1185">Reference proteome</keyword>
<dbReference type="Proteomes" id="UP000053268">
    <property type="component" value="Unassembled WGS sequence"/>
</dbReference>
<feature type="region of interest" description="Disordered" evidence="2">
    <location>
        <begin position="765"/>
        <end position="784"/>
    </location>
</feature>
<feature type="region of interest" description="Disordered" evidence="2">
    <location>
        <begin position="905"/>
        <end position="984"/>
    </location>
</feature>
<feature type="region of interest" description="Disordered" evidence="2">
    <location>
        <begin position="64"/>
        <end position="195"/>
    </location>
</feature>
<accession>A0A194Q003</accession>
<evidence type="ECO:0000313" key="3">
    <source>
        <dbReference type="EMBL" id="KPI98618.1"/>
    </source>
</evidence>
<feature type="compositionally biased region" description="Basic and acidic residues" evidence="2">
    <location>
        <begin position="166"/>
        <end position="190"/>
    </location>
</feature>
<protein>
    <submittedName>
        <fullName evidence="3">Inner centromere protein B</fullName>
    </submittedName>
</protein>
<dbReference type="STRING" id="66420.A0A194Q003"/>
<feature type="coiled-coil region" evidence="1">
    <location>
        <begin position="401"/>
        <end position="432"/>
    </location>
</feature>
<evidence type="ECO:0000256" key="1">
    <source>
        <dbReference type="SAM" id="Coils"/>
    </source>
</evidence>
<evidence type="ECO:0000313" key="4">
    <source>
        <dbReference type="Proteomes" id="UP000053268"/>
    </source>
</evidence>
<feature type="compositionally biased region" description="Basic and acidic residues" evidence="2">
    <location>
        <begin position="697"/>
        <end position="755"/>
    </location>
</feature>
<feature type="compositionally biased region" description="Basic and acidic residues" evidence="2">
    <location>
        <begin position="246"/>
        <end position="261"/>
    </location>
</feature>
<feature type="compositionally biased region" description="Polar residues" evidence="2">
    <location>
        <begin position="623"/>
        <end position="635"/>
    </location>
</feature>
<proteinExistence type="predicted"/>